<comment type="caution">
    <text evidence="12">The sequence shown here is derived from an EMBL/GenBank/DDBJ whole genome shotgun (WGS) entry which is preliminary data.</text>
</comment>
<evidence type="ECO:0000256" key="6">
    <source>
        <dbReference type="ARBA" id="ARBA00022723"/>
    </source>
</evidence>
<comment type="catalytic activity">
    <reaction evidence="1">
        <text>Release of any N-terminal amino acid, including proline, that is linked to proline, even from a dipeptide or tripeptide.</text>
        <dbReference type="EC" id="3.4.11.9"/>
    </reaction>
</comment>
<evidence type="ECO:0000313" key="12">
    <source>
        <dbReference type="EMBL" id="KGE88388.1"/>
    </source>
</evidence>
<dbReference type="PANTHER" id="PTHR43226:SF4">
    <property type="entry name" value="XAA-PRO AMINOPEPTIDASE 3"/>
    <property type="match status" value="1"/>
</dbReference>
<evidence type="ECO:0000259" key="11">
    <source>
        <dbReference type="SMART" id="SM01011"/>
    </source>
</evidence>
<evidence type="ECO:0000256" key="2">
    <source>
        <dbReference type="ARBA" id="ARBA00001936"/>
    </source>
</evidence>
<evidence type="ECO:0000256" key="3">
    <source>
        <dbReference type="ARBA" id="ARBA00008766"/>
    </source>
</evidence>
<protein>
    <recommendedName>
        <fullName evidence="4">Xaa-Pro aminopeptidase</fullName>
        <ecNumber evidence="4">3.4.11.9</ecNumber>
    </recommendedName>
</protein>
<comment type="similarity">
    <text evidence="3 10">Belongs to the peptidase M24B family.</text>
</comment>
<evidence type="ECO:0000256" key="8">
    <source>
        <dbReference type="ARBA" id="ARBA00023049"/>
    </source>
</evidence>
<dbReference type="InterPro" id="IPR007865">
    <property type="entry name" value="Aminopep_P_N"/>
</dbReference>
<dbReference type="InterPro" id="IPR036005">
    <property type="entry name" value="Creatinase/aminopeptidase-like"/>
</dbReference>
<dbReference type="Pfam" id="PF05195">
    <property type="entry name" value="AMP_N"/>
    <property type="match status" value="1"/>
</dbReference>
<dbReference type="EC" id="3.4.11.9" evidence="4"/>
<dbReference type="SMART" id="SM01011">
    <property type="entry name" value="AMP_N"/>
    <property type="match status" value="1"/>
</dbReference>
<evidence type="ECO:0000256" key="1">
    <source>
        <dbReference type="ARBA" id="ARBA00001424"/>
    </source>
</evidence>
<keyword evidence="9" id="KW-0464">Manganese</keyword>
<keyword evidence="6 10" id="KW-0479">Metal-binding</keyword>
<dbReference type="OrthoDB" id="9806388at2"/>
<dbReference type="InterPro" id="IPR001131">
    <property type="entry name" value="Peptidase_M24B_aminopep-P_CS"/>
</dbReference>
<keyword evidence="13" id="KW-1185">Reference proteome</keyword>
<reference evidence="12 13" key="1">
    <citation type="journal article" date="2014" name="Int. J. Syst. Evol. Microbiol.">
        <title>Phaeodactylibacter xiamenensis gen. nov., sp. nov., a member of the family Saprospiraceae isolated from the marine alga Phaeodactylum tricornutum.</title>
        <authorList>
            <person name="Chen Z.Jr."/>
            <person name="Lei X."/>
            <person name="Lai Q."/>
            <person name="Li Y."/>
            <person name="Zhang B."/>
            <person name="Zhang J."/>
            <person name="Zhang H."/>
            <person name="Yang L."/>
            <person name="Zheng W."/>
            <person name="Tian Y."/>
            <person name="Yu Z."/>
            <person name="Xu H.Jr."/>
            <person name="Zheng T."/>
        </authorList>
    </citation>
    <scope>NUCLEOTIDE SEQUENCE [LARGE SCALE GENOMIC DNA]</scope>
    <source>
        <strain evidence="12 13">KD52</strain>
    </source>
</reference>
<dbReference type="InterPro" id="IPR029149">
    <property type="entry name" value="Creatin/AminoP/Spt16_N"/>
</dbReference>
<dbReference type="PANTHER" id="PTHR43226">
    <property type="entry name" value="XAA-PRO AMINOPEPTIDASE 3"/>
    <property type="match status" value="1"/>
</dbReference>
<dbReference type="RefSeq" id="WP_044219025.1">
    <property type="nucleotide sequence ID" value="NZ_JBKAGJ010000017.1"/>
</dbReference>
<dbReference type="Gene3D" id="3.90.230.10">
    <property type="entry name" value="Creatinase/methionine aminopeptidase superfamily"/>
    <property type="match status" value="1"/>
</dbReference>
<evidence type="ECO:0000256" key="9">
    <source>
        <dbReference type="ARBA" id="ARBA00023211"/>
    </source>
</evidence>
<dbReference type="SUPFAM" id="SSF55920">
    <property type="entry name" value="Creatinase/aminopeptidase"/>
    <property type="match status" value="1"/>
</dbReference>
<accession>A0A098S9Q9</accession>
<dbReference type="CDD" id="cd01087">
    <property type="entry name" value="Prolidase"/>
    <property type="match status" value="1"/>
</dbReference>
<name>A0A098S9Q9_9BACT</name>
<keyword evidence="12" id="KW-0031">Aminopeptidase</keyword>
<gene>
    <name evidence="12" type="ORF">IX84_09345</name>
</gene>
<evidence type="ECO:0000256" key="7">
    <source>
        <dbReference type="ARBA" id="ARBA00022801"/>
    </source>
</evidence>
<organism evidence="12 13">
    <name type="scientific">Phaeodactylibacter xiamenensis</name>
    <dbReference type="NCBI Taxonomy" id="1524460"/>
    <lineage>
        <taxon>Bacteria</taxon>
        <taxon>Pseudomonadati</taxon>
        <taxon>Bacteroidota</taxon>
        <taxon>Saprospiria</taxon>
        <taxon>Saprospirales</taxon>
        <taxon>Haliscomenobacteraceae</taxon>
        <taxon>Phaeodactylibacter</taxon>
    </lineage>
</organism>
<dbReference type="Proteomes" id="UP000029736">
    <property type="component" value="Unassembled WGS sequence"/>
</dbReference>
<dbReference type="GO" id="GO:0070006">
    <property type="term" value="F:metalloaminopeptidase activity"/>
    <property type="evidence" value="ECO:0007669"/>
    <property type="project" value="InterPro"/>
</dbReference>
<dbReference type="STRING" id="1524460.IX84_09345"/>
<dbReference type="GO" id="GO:0030145">
    <property type="term" value="F:manganese ion binding"/>
    <property type="evidence" value="ECO:0007669"/>
    <property type="project" value="InterPro"/>
</dbReference>
<proteinExistence type="inferred from homology"/>
<evidence type="ECO:0000256" key="10">
    <source>
        <dbReference type="RuleBase" id="RU000590"/>
    </source>
</evidence>
<evidence type="ECO:0000256" key="5">
    <source>
        <dbReference type="ARBA" id="ARBA00022670"/>
    </source>
</evidence>
<dbReference type="SUPFAM" id="SSF53092">
    <property type="entry name" value="Creatinase/prolidase N-terminal domain"/>
    <property type="match status" value="1"/>
</dbReference>
<dbReference type="Pfam" id="PF00557">
    <property type="entry name" value="Peptidase_M24"/>
    <property type="match status" value="1"/>
</dbReference>
<evidence type="ECO:0000313" key="13">
    <source>
        <dbReference type="Proteomes" id="UP000029736"/>
    </source>
</evidence>
<feature type="domain" description="Aminopeptidase P N-terminal" evidence="11">
    <location>
        <begin position="6"/>
        <end position="142"/>
    </location>
</feature>
<evidence type="ECO:0000256" key="4">
    <source>
        <dbReference type="ARBA" id="ARBA00012574"/>
    </source>
</evidence>
<dbReference type="AlphaFoldDB" id="A0A098S9Q9"/>
<dbReference type="Gene3D" id="3.40.350.10">
    <property type="entry name" value="Creatinase/prolidase N-terminal domain"/>
    <property type="match status" value="1"/>
</dbReference>
<dbReference type="PROSITE" id="PS00491">
    <property type="entry name" value="PROLINE_PEPTIDASE"/>
    <property type="match status" value="1"/>
</dbReference>
<dbReference type="InterPro" id="IPR000994">
    <property type="entry name" value="Pept_M24"/>
</dbReference>
<keyword evidence="8" id="KW-0482">Metalloprotease</keyword>
<keyword evidence="7" id="KW-0378">Hydrolase</keyword>
<sequence>MRYEAINSELFRYNRQRFMRKMQPDSIAIFQSNDLMPRSGDTFFPFRQNSGLFYLSGLDQEDTVIVLFPDCIKEGFQEVAFIRRTDERTAIWEGDKLTKEQAREISGIEKIYWADEMDNILHELILLSKRVYLNLNEHDRFASGVVTQDMRFARLLQERYPLHKFHRAQPLLKKQAMIKSTTEVGLIRHAVNITGKAFEQVLDFVRPGVMEYEVEAEIIAEFIRNGARGHAYEPIVASGKNTCVLHYVQNNQRCMDGDLLLLDFGAEYANYAADLSRTIPVSGRFTERQRKVYDAVLHCMRGAQQMLLPGTMLEDYHKEVGKMVESELLQLGLLDKTDLKNQDEKAPAYKKFFMHGTSHHLGLDVHDLSNRYDPIQAGMVFTCEPAIYIREEGLGIRLENDILVTDDGPVDLCAHIPVEAEAIEEHMNASILSST</sequence>
<comment type="cofactor">
    <cofactor evidence="2">
        <name>Mn(2+)</name>
        <dbReference type="ChEBI" id="CHEBI:29035"/>
    </cofactor>
</comment>
<dbReference type="InterPro" id="IPR052433">
    <property type="entry name" value="X-Pro_dipept-like"/>
</dbReference>
<dbReference type="EMBL" id="JPOS01000019">
    <property type="protein sequence ID" value="KGE88388.1"/>
    <property type="molecule type" value="Genomic_DNA"/>
</dbReference>
<dbReference type="GO" id="GO:0006508">
    <property type="term" value="P:proteolysis"/>
    <property type="evidence" value="ECO:0007669"/>
    <property type="project" value="UniProtKB-KW"/>
</dbReference>
<keyword evidence="5" id="KW-0645">Protease</keyword>